<dbReference type="AlphaFoldDB" id="A0A2M4B5T0"/>
<keyword evidence="1" id="KW-0732">Signal</keyword>
<organism evidence="2">
    <name type="scientific">Anopheles triannulatus</name>
    <dbReference type="NCBI Taxonomy" id="58253"/>
    <lineage>
        <taxon>Eukaryota</taxon>
        <taxon>Metazoa</taxon>
        <taxon>Ecdysozoa</taxon>
        <taxon>Arthropoda</taxon>
        <taxon>Hexapoda</taxon>
        <taxon>Insecta</taxon>
        <taxon>Pterygota</taxon>
        <taxon>Neoptera</taxon>
        <taxon>Endopterygota</taxon>
        <taxon>Diptera</taxon>
        <taxon>Nematocera</taxon>
        <taxon>Culicoidea</taxon>
        <taxon>Culicidae</taxon>
        <taxon>Anophelinae</taxon>
        <taxon>Anopheles</taxon>
    </lineage>
</organism>
<feature type="signal peptide" evidence="1">
    <location>
        <begin position="1"/>
        <end position="35"/>
    </location>
</feature>
<sequence>MVAAARLPPRRTSPVTTRVVVKLLELVLLPLVLLAVEVVREREATVDRSTGCRMIHRYFEKTPSFRRMLAPPT</sequence>
<evidence type="ECO:0000256" key="1">
    <source>
        <dbReference type="SAM" id="SignalP"/>
    </source>
</evidence>
<reference evidence="2" key="1">
    <citation type="submission" date="2018-01" db="EMBL/GenBank/DDBJ databases">
        <title>An insight into the sialome of Amazonian anophelines.</title>
        <authorList>
            <person name="Ribeiro J.M."/>
            <person name="Scarpassa V."/>
            <person name="Calvo E."/>
        </authorList>
    </citation>
    <scope>NUCLEOTIDE SEQUENCE</scope>
    <source>
        <tissue evidence="2">Salivary glands</tissue>
    </source>
</reference>
<accession>A0A2M4B5T0</accession>
<evidence type="ECO:0000313" key="2">
    <source>
        <dbReference type="EMBL" id="MBW48413.1"/>
    </source>
</evidence>
<dbReference type="EMBL" id="GGFK01015092">
    <property type="protein sequence ID" value="MBW48413.1"/>
    <property type="molecule type" value="Transcribed_RNA"/>
</dbReference>
<protein>
    <submittedName>
        <fullName evidence="2">Putative secreted protein</fullName>
    </submittedName>
</protein>
<proteinExistence type="predicted"/>
<name>A0A2M4B5T0_9DIPT</name>
<feature type="chain" id="PRO_5014843990" evidence="1">
    <location>
        <begin position="36"/>
        <end position="73"/>
    </location>
</feature>